<feature type="transmembrane region" description="Helical" evidence="7">
    <location>
        <begin position="125"/>
        <end position="141"/>
    </location>
</feature>
<dbReference type="AlphaFoldDB" id="A0A856MEI2"/>
<protein>
    <submittedName>
        <fullName evidence="9">EamA/RhaT family transporter</fullName>
    </submittedName>
</protein>
<dbReference type="Proteomes" id="UP000503129">
    <property type="component" value="Chromosome"/>
</dbReference>
<dbReference type="Pfam" id="PF00892">
    <property type="entry name" value="EamA"/>
    <property type="match status" value="2"/>
</dbReference>
<sequence length="302" mass="33897">MKKSYLADLVLLGVTFTWGATFVLIKDAIKIIPPFSFVSARFLIAALVLALFVIAFYPQMLRQLWKKEIWLPGIWLGFWLFAGYAFQTFGLQYTTASKAGFITGLSVVIVPFFSLWLLRHSLKRNTMLGVSVAMLGLILLSHNRELSANIGDILVFFCAISYAFQITLVGRYTQRFPALLLALIQIFTCGCFSFICAVLFENYQIVFLPKVFLNEQVFSALIICSVIATAFAYAAQNQFQKFTTPTRTALIFATEPVFAALIGYWYVREHLSTMQISGCLLMLGGTLISEFGGLPLLRDTKK</sequence>
<proteinExistence type="inferred from homology"/>
<dbReference type="EMBL" id="CP030118">
    <property type="protein sequence ID" value="QDL08091.1"/>
    <property type="molecule type" value="Genomic_DNA"/>
</dbReference>
<dbReference type="RefSeq" id="WP_169265211.1">
    <property type="nucleotide sequence ID" value="NZ_CAWOXK010000001.1"/>
</dbReference>
<dbReference type="PANTHER" id="PTHR42920">
    <property type="entry name" value="OS03G0707200 PROTEIN-RELATED"/>
    <property type="match status" value="1"/>
</dbReference>
<feature type="domain" description="EamA" evidence="8">
    <location>
        <begin position="150"/>
        <end position="288"/>
    </location>
</feature>
<keyword evidence="3" id="KW-1003">Cell membrane</keyword>
<evidence type="ECO:0000256" key="6">
    <source>
        <dbReference type="ARBA" id="ARBA00023136"/>
    </source>
</evidence>
<gene>
    <name evidence="9" type="ORF">DP114_09400</name>
</gene>
<keyword evidence="6 7" id="KW-0472">Membrane</keyword>
<evidence type="ECO:0000256" key="7">
    <source>
        <dbReference type="SAM" id="Phobius"/>
    </source>
</evidence>
<feature type="transmembrane region" description="Helical" evidence="7">
    <location>
        <begin position="153"/>
        <end position="172"/>
    </location>
</feature>
<feature type="transmembrane region" description="Helical" evidence="7">
    <location>
        <begin position="99"/>
        <end position="118"/>
    </location>
</feature>
<feature type="transmembrane region" description="Helical" evidence="7">
    <location>
        <begin position="31"/>
        <end position="57"/>
    </location>
</feature>
<evidence type="ECO:0000256" key="2">
    <source>
        <dbReference type="ARBA" id="ARBA00007362"/>
    </source>
</evidence>
<evidence type="ECO:0000313" key="10">
    <source>
        <dbReference type="Proteomes" id="UP000503129"/>
    </source>
</evidence>
<evidence type="ECO:0000313" key="9">
    <source>
        <dbReference type="EMBL" id="QDL08091.1"/>
    </source>
</evidence>
<reference evidence="9 10" key="1">
    <citation type="submission" date="2018-06" db="EMBL/GenBank/DDBJ databases">
        <title>Comparative genomics of Brasilonema spp. strains.</title>
        <authorList>
            <person name="Alvarenga D.O."/>
            <person name="Fiore M.F."/>
            <person name="Varani A.M."/>
        </authorList>
    </citation>
    <scope>NUCLEOTIDE SEQUENCE [LARGE SCALE GENOMIC DNA]</scope>
    <source>
        <strain evidence="9 10">CENA114</strain>
    </source>
</reference>
<dbReference type="InterPro" id="IPR037185">
    <property type="entry name" value="EmrE-like"/>
</dbReference>
<keyword evidence="10" id="KW-1185">Reference proteome</keyword>
<accession>A0A856MEI2</accession>
<keyword evidence="4 7" id="KW-0812">Transmembrane</keyword>
<feature type="transmembrane region" description="Helical" evidence="7">
    <location>
        <begin position="247"/>
        <end position="267"/>
    </location>
</feature>
<comment type="similarity">
    <text evidence="2">Belongs to the EamA transporter family.</text>
</comment>
<evidence type="ECO:0000256" key="3">
    <source>
        <dbReference type="ARBA" id="ARBA00022475"/>
    </source>
</evidence>
<dbReference type="GO" id="GO:0005886">
    <property type="term" value="C:plasma membrane"/>
    <property type="evidence" value="ECO:0007669"/>
    <property type="project" value="UniProtKB-SubCell"/>
</dbReference>
<feature type="transmembrane region" description="Helical" evidence="7">
    <location>
        <begin position="5"/>
        <end position="25"/>
    </location>
</feature>
<evidence type="ECO:0000256" key="4">
    <source>
        <dbReference type="ARBA" id="ARBA00022692"/>
    </source>
</evidence>
<organism evidence="9 10">
    <name type="scientific">Brasilonema sennae CENA114</name>
    <dbReference type="NCBI Taxonomy" id="415709"/>
    <lineage>
        <taxon>Bacteria</taxon>
        <taxon>Bacillati</taxon>
        <taxon>Cyanobacteriota</taxon>
        <taxon>Cyanophyceae</taxon>
        <taxon>Nostocales</taxon>
        <taxon>Scytonemataceae</taxon>
        <taxon>Brasilonema</taxon>
        <taxon>Bromeliae group (in: Brasilonema)</taxon>
    </lineage>
</organism>
<feature type="transmembrane region" description="Helical" evidence="7">
    <location>
        <begin position="179"/>
        <end position="200"/>
    </location>
</feature>
<dbReference type="PANTHER" id="PTHR42920:SF5">
    <property type="entry name" value="EAMA DOMAIN-CONTAINING PROTEIN"/>
    <property type="match status" value="1"/>
</dbReference>
<feature type="domain" description="EamA" evidence="8">
    <location>
        <begin position="7"/>
        <end position="141"/>
    </location>
</feature>
<keyword evidence="5 7" id="KW-1133">Transmembrane helix</keyword>
<comment type="subcellular location">
    <subcellularLocation>
        <location evidence="1">Cell membrane</location>
        <topology evidence="1">Multi-pass membrane protein</topology>
    </subcellularLocation>
</comment>
<dbReference type="InterPro" id="IPR000620">
    <property type="entry name" value="EamA_dom"/>
</dbReference>
<dbReference type="KEGG" id="bsen:DP114_09400"/>
<evidence type="ECO:0000256" key="5">
    <source>
        <dbReference type="ARBA" id="ARBA00022989"/>
    </source>
</evidence>
<dbReference type="InterPro" id="IPR051258">
    <property type="entry name" value="Diverse_Substrate_Transporter"/>
</dbReference>
<feature type="transmembrane region" description="Helical" evidence="7">
    <location>
        <begin position="273"/>
        <end position="297"/>
    </location>
</feature>
<name>A0A856MEI2_9CYAN</name>
<evidence type="ECO:0000259" key="8">
    <source>
        <dbReference type="Pfam" id="PF00892"/>
    </source>
</evidence>
<evidence type="ECO:0000256" key="1">
    <source>
        <dbReference type="ARBA" id="ARBA00004651"/>
    </source>
</evidence>
<feature type="transmembrane region" description="Helical" evidence="7">
    <location>
        <begin position="69"/>
        <end position="87"/>
    </location>
</feature>
<dbReference type="SUPFAM" id="SSF103481">
    <property type="entry name" value="Multidrug resistance efflux transporter EmrE"/>
    <property type="match status" value="2"/>
</dbReference>
<feature type="transmembrane region" description="Helical" evidence="7">
    <location>
        <begin position="216"/>
        <end position="235"/>
    </location>
</feature>